<evidence type="ECO:0000313" key="1">
    <source>
        <dbReference type="EMBL" id="KZM25141.1"/>
    </source>
</evidence>
<comment type="caution">
    <text evidence="1">The sequence shown here is derived from an EMBL/GenBank/DDBJ whole genome shotgun (WGS) entry which is preliminary data.</text>
</comment>
<sequence length="170" mass="19231">MSYKRLPKVPQQNYPQAICADNVAQDFRSIPCYNPHCLCNDRVSTNDLPPVVVDPIKRASYLRKSRGVTCANCRYIVSERETGSVPCCGLAIHDHCHTEHMMRGRRGMPPSPCRTCLDDAKKQTERETKEGRARNQPATLYPVAMEAEPLKATKSLKQRLADKLRGVFRC</sequence>
<dbReference type="EMBL" id="JYNV01000136">
    <property type="protein sequence ID" value="KZM25141.1"/>
    <property type="molecule type" value="Genomic_DNA"/>
</dbReference>
<gene>
    <name evidence="1" type="ORF">ST47_g3713</name>
</gene>
<dbReference type="AlphaFoldDB" id="A0A163H3L9"/>
<dbReference type="Proteomes" id="UP000076837">
    <property type="component" value="Unassembled WGS sequence"/>
</dbReference>
<organism evidence="1 2">
    <name type="scientific">Didymella rabiei</name>
    <name type="common">Chickpea ascochyta blight fungus</name>
    <name type="synonym">Mycosphaerella rabiei</name>
    <dbReference type="NCBI Taxonomy" id="5454"/>
    <lineage>
        <taxon>Eukaryota</taxon>
        <taxon>Fungi</taxon>
        <taxon>Dikarya</taxon>
        <taxon>Ascomycota</taxon>
        <taxon>Pezizomycotina</taxon>
        <taxon>Dothideomycetes</taxon>
        <taxon>Pleosporomycetidae</taxon>
        <taxon>Pleosporales</taxon>
        <taxon>Pleosporineae</taxon>
        <taxon>Didymellaceae</taxon>
        <taxon>Ascochyta</taxon>
    </lineage>
</organism>
<reference evidence="1 2" key="1">
    <citation type="journal article" date="2016" name="Sci. Rep.">
        <title>Draft genome sequencing and secretome analysis of fungal phytopathogen Ascochyta rabiei provides insight into the necrotrophic effector repertoire.</title>
        <authorList>
            <person name="Verma S."/>
            <person name="Gazara R.K."/>
            <person name="Nizam S."/>
            <person name="Parween S."/>
            <person name="Chattopadhyay D."/>
            <person name="Verma P.K."/>
        </authorList>
    </citation>
    <scope>NUCLEOTIDE SEQUENCE [LARGE SCALE GENOMIC DNA]</scope>
    <source>
        <strain evidence="1 2">ArDII</strain>
    </source>
</reference>
<accession>A0A163H3L9</accession>
<protein>
    <submittedName>
        <fullName evidence="1">Uncharacterized protein</fullName>
    </submittedName>
</protein>
<keyword evidence="2" id="KW-1185">Reference proteome</keyword>
<proteinExistence type="predicted"/>
<name>A0A163H3L9_DIDRA</name>
<evidence type="ECO:0000313" key="2">
    <source>
        <dbReference type="Proteomes" id="UP000076837"/>
    </source>
</evidence>